<feature type="compositionally biased region" description="Basic residues" evidence="1">
    <location>
        <begin position="152"/>
        <end position="164"/>
    </location>
</feature>
<feature type="domain" description="Periphilin-1 C-terminal" evidence="2">
    <location>
        <begin position="535"/>
        <end position="604"/>
    </location>
</feature>
<dbReference type="GO" id="GO:0003676">
    <property type="term" value="F:nucleic acid binding"/>
    <property type="evidence" value="ECO:0007669"/>
    <property type="project" value="InterPro"/>
</dbReference>
<dbReference type="Proteomes" id="UP001209878">
    <property type="component" value="Unassembled WGS sequence"/>
</dbReference>
<sequence>MAIRAILRQVWKLWVVGLNYVAFCCRGFFSREGRCTVEFFKQSENKDKLYVALRFESKDIAKDILNKFDNKEVLGDRITISWFKDLRRARAQGRYRVADFNRHRWGGYYDRDQHYSYNRWHHSPIGRSRRYERSSSRSASRSHSRSASGSRSRSRSRDRHHHRSNSADSRESGKRSHSRGGCRSKHHKSSPAHDDSTDKEADQSNRGRSHKPTNNSDDRSPSVEKKGSKDNNHDDNDRHMACSRNSLDRASDAENSIESSPPKSSKFLRSAVTTVEPPAESSSSNKVLDTGGDQKLEYTTSYPQQQQRYQNARYYNEDSPPPEKTTEMAAKRRKDNRYNNEFNRCYEGYERTEADTADRFVKNPEHKRGSGKSQESETVADSPESPPLLSNRDNRIYVTRSSWRPDKSDDHSSSVRRSYRSSDGYSRDRSPDVMDDDSWRNRKRQQSVLSDEDDEFDSQHRSIIDGETKKKRFIDDSKGFAELKRDHHYDDRSCSSSRSSRGRNESNAKKKSATGMINNRFCREMEKGALGLSQDKMVLVREKKDEIEKAYRQDCETFAVVVKMLVSKDTKLEDQLQFSLRENLKDIGQRCIHELREFIEQLKSEEDMQL</sequence>
<feature type="compositionally biased region" description="Basic and acidic residues" evidence="1">
    <location>
        <begin position="403"/>
        <end position="413"/>
    </location>
</feature>
<dbReference type="InterPro" id="IPR035979">
    <property type="entry name" value="RBD_domain_sf"/>
</dbReference>
<gene>
    <name evidence="3" type="ORF">NP493_1468g00037</name>
</gene>
<feature type="compositionally biased region" description="Low complexity" evidence="1">
    <location>
        <begin position="298"/>
        <end position="314"/>
    </location>
</feature>
<dbReference type="GO" id="GO:0005654">
    <property type="term" value="C:nucleoplasm"/>
    <property type="evidence" value="ECO:0007669"/>
    <property type="project" value="TreeGrafter"/>
</dbReference>
<dbReference type="InterPro" id="IPR057603">
    <property type="entry name" value="Periphilin-1_C"/>
</dbReference>
<feature type="compositionally biased region" description="Basic residues" evidence="1">
    <location>
        <begin position="175"/>
        <end position="190"/>
    </location>
</feature>
<accession>A0AAD9NAP6</accession>
<feature type="region of interest" description="Disordered" evidence="1">
    <location>
        <begin position="356"/>
        <end position="463"/>
    </location>
</feature>
<dbReference type="Pfam" id="PF25234">
    <property type="entry name" value="Periphilin_C"/>
    <property type="match status" value="1"/>
</dbReference>
<feature type="compositionally biased region" description="Polar residues" evidence="1">
    <location>
        <begin position="253"/>
        <end position="263"/>
    </location>
</feature>
<dbReference type="AlphaFoldDB" id="A0AAD9NAP6"/>
<dbReference type="PANTHER" id="PTHR15836:SF4">
    <property type="entry name" value="PERIPHILIN-1"/>
    <property type="match status" value="1"/>
</dbReference>
<proteinExistence type="predicted"/>
<feature type="compositionally biased region" description="Basic and acidic residues" evidence="1">
    <location>
        <begin position="356"/>
        <end position="368"/>
    </location>
</feature>
<dbReference type="SUPFAM" id="SSF54928">
    <property type="entry name" value="RNA-binding domain, RBD"/>
    <property type="match status" value="1"/>
</dbReference>
<dbReference type="CDD" id="cd22896">
    <property type="entry name" value="periphilin-like"/>
    <property type="match status" value="1"/>
</dbReference>
<dbReference type="GO" id="GO:0045814">
    <property type="term" value="P:negative regulation of gene expression, epigenetic"/>
    <property type="evidence" value="ECO:0007669"/>
    <property type="project" value="TreeGrafter"/>
</dbReference>
<feature type="compositionally biased region" description="Basic and acidic residues" evidence="1">
    <location>
        <begin position="425"/>
        <end position="440"/>
    </location>
</feature>
<feature type="compositionally biased region" description="Basic and acidic residues" evidence="1">
    <location>
        <begin position="216"/>
        <end position="252"/>
    </location>
</feature>
<dbReference type="InterPro" id="IPR028851">
    <property type="entry name" value="Pphln1"/>
</dbReference>
<name>A0AAD9NAP6_RIDPI</name>
<feature type="region of interest" description="Disordered" evidence="1">
    <location>
        <begin position="126"/>
        <end position="338"/>
    </location>
</feature>
<evidence type="ECO:0000259" key="2">
    <source>
        <dbReference type="Pfam" id="PF25234"/>
    </source>
</evidence>
<organism evidence="3 4">
    <name type="scientific">Ridgeia piscesae</name>
    <name type="common">Tubeworm</name>
    <dbReference type="NCBI Taxonomy" id="27915"/>
    <lineage>
        <taxon>Eukaryota</taxon>
        <taxon>Metazoa</taxon>
        <taxon>Spiralia</taxon>
        <taxon>Lophotrochozoa</taxon>
        <taxon>Annelida</taxon>
        <taxon>Polychaeta</taxon>
        <taxon>Sedentaria</taxon>
        <taxon>Canalipalpata</taxon>
        <taxon>Sabellida</taxon>
        <taxon>Siboglinidae</taxon>
        <taxon>Ridgeia</taxon>
    </lineage>
</organism>
<reference evidence="3" key="1">
    <citation type="journal article" date="2023" name="Mol. Biol. Evol.">
        <title>Third-Generation Sequencing Reveals the Adaptive Role of the Epigenome in Three Deep-Sea Polychaetes.</title>
        <authorList>
            <person name="Perez M."/>
            <person name="Aroh O."/>
            <person name="Sun Y."/>
            <person name="Lan Y."/>
            <person name="Juniper S.K."/>
            <person name="Young C.R."/>
            <person name="Angers B."/>
            <person name="Qian P.Y."/>
        </authorList>
    </citation>
    <scope>NUCLEOTIDE SEQUENCE</scope>
    <source>
        <strain evidence="3">R07B-5</strain>
    </source>
</reference>
<comment type="caution">
    <text evidence="3">The sequence shown here is derived from an EMBL/GenBank/DDBJ whole genome shotgun (WGS) entry which is preliminary data.</text>
</comment>
<feature type="compositionally biased region" description="Basic and acidic residues" evidence="1">
    <location>
        <begin position="191"/>
        <end position="205"/>
    </location>
</feature>
<feature type="region of interest" description="Disordered" evidence="1">
    <location>
        <begin position="487"/>
        <end position="513"/>
    </location>
</feature>
<protein>
    <recommendedName>
        <fullName evidence="2">Periphilin-1 C-terminal domain-containing protein</fullName>
    </recommendedName>
</protein>
<evidence type="ECO:0000313" key="4">
    <source>
        <dbReference type="Proteomes" id="UP001209878"/>
    </source>
</evidence>
<evidence type="ECO:0000313" key="3">
    <source>
        <dbReference type="EMBL" id="KAK2163312.1"/>
    </source>
</evidence>
<evidence type="ECO:0000256" key="1">
    <source>
        <dbReference type="SAM" id="MobiDB-lite"/>
    </source>
</evidence>
<keyword evidence="4" id="KW-1185">Reference proteome</keyword>
<feature type="compositionally biased region" description="Low complexity" evidence="1">
    <location>
        <begin position="136"/>
        <end position="151"/>
    </location>
</feature>
<dbReference type="EMBL" id="JAODUO010001468">
    <property type="protein sequence ID" value="KAK2163312.1"/>
    <property type="molecule type" value="Genomic_DNA"/>
</dbReference>
<dbReference type="GO" id="GO:0097355">
    <property type="term" value="P:protein localization to heterochromatin"/>
    <property type="evidence" value="ECO:0007669"/>
    <property type="project" value="TreeGrafter"/>
</dbReference>
<dbReference type="GO" id="GO:0045892">
    <property type="term" value="P:negative regulation of DNA-templated transcription"/>
    <property type="evidence" value="ECO:0007669"/>
    <property type="project" value="InterPro"/>
</dbReference>
<dbReference type="PANTHER" id="PTHR15836">
    <property type="entry name" value="PERIPHILIN 1"/>
    <property type="match status" value="1"/>
</dbReference>